<name>A0ACB7S8N5_HYAAI</name>
<keyword evidence="2" id="KW-1185">Reference proteome</keyword>
<reference evidence="1" key="1">
    <citation type="submission" date="2020-05" db="EMBL/GenBank/DDBJ databases">
        <title>Large-scale comparative analyses of tick genomes elucidate their genetic diversity and vector capacities.</title>
        <authorList>
            <person name="Jia N."/>
            <person name="Wang J."/>
            <person name="Shi W."/>
            <person name="Du L."/>
            <person name="Sun Y."/>
            <person name="Zhan W."/>
            <person name="Jiang J."/>
            <person name="Wang Q."/>
            <person name="Zhang B."/>
            <person name="Ji P."/>
            <person name="Sakyi L.B."/>
            <person name="Cui X."/>
            <person name="Yuan T."/>
            <person name="Jiang B."/>
            <person name="Yang W."/>
            <person name="Lam T.T.-Y."/>
            <person name="Chang Q."/>
            <person name="Ding S."/>
            <person name="Wang X."/>
            <person name="Zhu J."/>
            <person name="Ruan X."/>
            <person name="Zhao L."/>
            <person name="Wei J."/>
            <person name="Que T."/>
            <person name="Du C."/>
            <person name="Cheng J."/>
            <person name="Dai P."/>
            <person name="Han X."/>
            <person name="Huang E."/>
            <person name="Gao Y."/>
            <person name="Liu J."/>
            <person name="Shao H."/>
            <person name="Ye R."/>
            <person name="Li L."/>
            <person name="Wei W."/>
            <person name="Wang X."/>
            <person name="Wang C."/>
            <person name="Yang T."/>
            <person name="Huo Q."/>
            <person name="Li W."/>
            <person name="Guo W."/>
            <person name="Chen H."/>
            <person name="Zhou L."/>
            <person name="Ni X."/>
            <person name="Tian J."/>
            <person name="Zhou Y."/>
            <person name="Sheng Y."/>
            <person name="Liu T."/>
            <person name="Pan Y."/>
            <person name="Xia L."/>
            <person name="Li J."/>
            <person name="Zhao F."/>
            <person name="Cao W."/>
        </authorList>
    </citation>
    <scope>NUCLEOTIDE SEQUENCE</scope>
    <source>
        <strain evidence="1">Hyas-2018</strain>
    </source>
</reference>
<evidence type="ECO:0000313" key="2">
    <source>
        <dbReference type="Proteomes" id="UP000821845"/>
    </source>
</evidence>
<dbReference type="EMBL" id="CM023485">
    <property type="protein sequence ID" value="KAH6930890.1"/>
    <property type="molecule type" value="Genomic_DNA"/>
</dbReference>
<gene>
    <name evidence="1" type="ORF">HPB50_020640</name>
</gene>
<evidence type="ECO:0000313" key="1">
    <source>
        <dbReference type="EMBL" id="KAH6930890.1"/>
    </source>
</evidence>
<comment type="caution">
    <text evidence="1">The sequence shown here is derived from an EMBL/GenBank/DDBJ whole genome shotgun (WGS) entry which is preliminary data.</text>
</comment>
<proteinExistence type="predicted"/>
<accession>A0ACB7S8N5</accession>
<protein>
    <submittedName>
        <fullName evidence="1">Uncharacterized protein</fullName>
    </submittedName>
</protein>
<organism evidence="1 2">
    <name type="scientific">Hyalomma asiaticum</name>
    <name type="common">Tick</name>
    <dbReference type="NCBI Taxonomy" id="266040"/>
    <lineage>
        <taxon>Eukaryota</taxon>
        <taxon>Metazoa</taxon>
        <taxon>Ecdysozoa</taxon>
        <taxon>Arthropoda</taxon>
        <taxon>Chelicerata</taxon>
        <taxon>Arachnida</taxon>
        <taxon>Acari</taxon>
        <taxon>Parasitiformes</taxon>
        <taxon>Ixodida</taxon>
        <taxon>Ixodoidea</taxon>
        <taxon>Ixodidae</taxon>
        <taxon>Hyalomminae</taxon>
        <taxon>Hyalomma</taxon>
    </lineage>
</organism>
<dbReference type="Proteomes" id="UP000821845">
    <property type="component" value="Chromosome 5"/>
</dbReference>
<sequence length="107" mass="12183">MVRKLFKWTFPGVSVEALGIRLRSCSGQLSQLHAADLHHSQLDKEGSAFMFTVELCHQYIWGQKLEATKNHKPLLGLLGPYKAVAMQTSLRVVHWALKMSAYTYHMI</sequence>